<dbReference type="Proteomes" id="UP000674084">
    <property type="component" value="Unassembled WGS sequence"/>
</dbReference>
<dbReference type="Pfam" id="PF13561">
    <property type="entry name" value="adh_short_C2"/>
    <property type="match status" value="1"/>
</dbReference>
<dbReference type="InterPro" id="IPR002347">
    <property type="entry name" value="SDR_fam"/>
</dbReference>
<keyword evidence="2" id="KW-1185">Reference proteome</keyword>
<reference evidence="1 2" key="1">
    <citation type="submission" date="2021-04" db="EMBL/GenBank/DDBJ databases">
        <title>Whole-genome sequencing of Saccharopolyspora endophytica KCTC 19397.</title>
        <authorList>
            <person name="Ay H."/>
            <person name="Saygin H."/>
            <person name="Sahin N."/>
        </authorList>
    </citation>
    <scope>NUCLEOTIDE SEQUENCE [LARGE SCALE GENOMIC DNA]</scope>
    <source>
        <strain evidence="1 2">KCTC 19397</strain>
    </source>
</reference>
<dbReference type="InterPro" id="IPR036291">
    <property type="entry name" value="NAD(P)-bd_dom_sf"/>
</dbReference>
<proteinExistence type="predicted"/>
<sequence>MADNPMARFGRPEEIARAAAFLAFDATFTTGVELPVDGGLTQL</sequence>
<dbReference type="SUPFAM" id="SSF51735">
    <property type="entry name" value="NAD(P)-binding Rossmann-fold domains"/>
    <property type="match status" value="1"/>
</dbReference>
<dbReference type="EMBL" id="JAGPXE010000019">
    <property type="protein sequence ID" value="MBQ0928445.1"/>
    <property type="molecule type" value="Genomic_DNA"/>
</dbReference>
<evidence type="ECO:0000313" key="2">
    <source>
        <dbReference type="Proteomes" id="UP000674084"/>
    </source>
</evidence>
<organism evidence="1 2">
    <name type="scientific">Saccharopolyspora endophytica</name>
    <dbReference type="NCBI Taxonomy" id="543886"/>
    <lineage>
        <taxon>Bacteria</taxon>
        <taxon>Bacillati</taxon>
        <taxon>Actinomycetota</taxon>
        <taxon>Actinomycetes</taxon>
        <taxon>Pseudonocardiales</taxon>
        <taxon>Pseudonocardiaceae</taxon>
        <taxon>Saccharopolyspora</taxon>
    </lineage>
</organism>
<gene>
    <name evidence="1" type="ORF">KBO27_31255</name>
</gene>
<accession>A0ABS5DQ66</accession>
<dbReference type="Gene3D" id="3.40.50.720">
    <property type="entry name" value="NAD(P)-binding Rossmann-like Domain"/>
    <property type="match status" value="1"/>
</dbReference>
<comment type="caution">
    <text evidence="1">The sequence shown here is derived from an EMBL/GenBank/DDBJ whole genome shotgun (WGS) entry which is preliminary data.</text>
</comment>
<dbReference type="RefSeq" id="WP_210973459.1">
    <property type="nucleotide sequence ID" value="NZ_JAGPXE010000019.1"/>
</dbReference>
<protein>
    <submittedName>
        <fullName evidence="1">SDR family oxidoreductase</fullName>
    </submittedName>
</protein>
<evidence type="ECO:0000313" key="1">
    <source>
        <dbReference type="EMBL" id="MBQ0928445.1"/>
    </source>
</evidence>
<name>A0ABS5DQ66_9PSEU</name>